<feature type="chain" id="PRO_5047321216" description="Carboxypeptidase regulatory-like domain-containing protein" evidence="1">
    <location>
        <begin position="26"/>
        <end position="437"/>
    </location>
</feature>
<comment type="caution">
    <text evidence="2">The sequence shown here is derived from an EMBL/GenBank/DDBJ whole genome shotgun (WGS) entry which is preliminary data.</text>
</comment>
<dbReference type="Proteomes" id="UP001501237">
    <property type="component" value="Unassembled WGS sequence"/>
</dbReference>
<organism evidence="2 3">
    <name type="scientific">Actinocorallia longicatena</name>
    <dbReference type="NCBI Taxonomy" id="111803"/>
    <lineage>
        <taxon>Bacteria</taxon>
        <taxon>Bacillati</taxon>
        <taxon>Actinomycetota</taxon>
        <taxon>Actinomycetes</taxon>
        <taxon>Streptosporangiales</taxon>
        <taxon>Thermomonosporaceae</taxon>
        <taxon>Actinocorallia</taxon>
    </lineage>
</organism>
<keyword evidence="1" id="KW-0732">Signal</keyword>
<reference evidence="3" key="1">
    <citation type="journal article" date="2019" name="Int. J. Syst. Evol. Microbiol.">
        <title>The Global Catalogue of Microorganisms (GCM) 10K type strain sequencing project: providing services to taxonomists for standard genome sequencing and annotation.</title>
        <authorList>
            <consortium name="The Broad Institute Genomics Platform"/>
            <consortium name="The Broad Institute Genome Sequencing Center for Infectious Disease"/>
            <person name="Wu L."/>
            <person name="Ma J."/>
        </authorList>
    </citation>
    <scope>NUCLEOTIDE SEQUENCE [LARGE SCALE GENOMIC DNA]</scope>
    <source>
        <strain evidence="3">JCM 9377</strain>
    </source>
</reference>
<evidence type="ECO:0000256" key="1">
    <source>
        <dbReference type="SAM" id="SignalP"/>
    </source>
</evidence>
<gene>
    <name evidence="2" type="ORF">GCM10010468_12130</name>
</gene>
<keyword evidence="3" id="KW-1185">Reference proteome</keyword>
<feature type="signal peptide" evidence="1">
    <location>
        <begin position="1"/>
        <end position="25"/>
    </location>
</feature>
<accession>A0ABP6Q4A9</accession>
<proteinExistence type="predicted"/>
<dbReference type="EMBL" id="BAAAUV010000003">
    <property type="protein sequence ID" value="GAA3199777.1"/>
    <property type="molecule type" value="Genomic_DNA"/>
</dbReference>
<evidence type="ECO:0000313" key="2">
    <source>
        <dbReference type="EMBL" id="GAA3199777.1"/>
    </source>
</evidence>
<dbReference type="RefSeq" id="WP_344823082.1">
    <property type="nucleotide sequence ID" value="NZ_BAAAUV010000003.1"/>
</dbReference>
<evidence type="ECO:0008006" key="4">
    <source>
        <dbReference type="Google" id="ProtNLM"/>
    </source>
</evidence>
<protein>
    <recommendedName>
        <fullName evidence="4">Carboxypeptidase regulatory-like domain-containing protein</fullName>
    </recommendedName>
</protein>
<evidence type="ECO:0000313" key="3">
    <source>
        <dbReference type="Proteomes" id="UP001501237"/>
    </source>
</evidence>
<sequence length="437" mass="46452">MRRGLSLLAALVVTGAVLPAPPASAAPVTAVAYTLTAERPTIDAAHPSVKISGKLTVKGKTTPIVGQRVALKTDDDPRAQFTADTTDDDGAFTVTYTASGSAKAEVFVIGGPPPGMPDVNDTDSDGVTLAVETVPTALTVAADRTAVDLNQPFTLAGRLSAGAKGIARTDVRLAGHGIGACAPDPVTATTDADGAYKASFRPSCKIDKIVASALPGGLQEPATAETGPLTVRDTPAIGLTAKIGVTGWVRLAGAIVPGSRVTIGLEFSPDKKKWKKIRTVRAASDGSFALAFTYKHGGYWRARNGSITSPAARAFRAETRVTTFKLSPSRTRYKRKTTLSGLLQHKVGKKWKGYAKRTLSIYFTCKDTRNKTVYLEYRTVRTNSRGRFSKRVPAYCTGRVYVTFNGNTDSFKTTSKKLTFTVSGAPKVVDPKHHRHR</sequence>
<name>A0ABP6Q4A9_9ACTN</name>